<comment type="caution">
    <text evidence="1">The sequence shown here is derived from an EMBL/GenBank/DDBJ whole genome shotgun (WGS) entry which is preliminary data.</text>
</comment>
<evidence type="ECO:0000313" key="1">
    <source>
        <dbReference type="EMBL" id="KAJ2978962.1"/>
    </source>
</evidence>
<accession>A0ACC1NJ81</accession>
<dbReference type="Proteomes" id="UP001143910">
    <property type="component" value="Unassembled WGS sequence"/>
</dbReference>
<evidence type="ECO:0000313" key="2">
    <source>
        <dbReference type="Proteomes" id="UP001143910"/>
    </source>
</evidence>
<protein>
    <submittedName>
        <fullName evidence="1">Uncharacterized protein</fullName>
    </submittedName>
</protein>
<name>A0ACC1NJ81_9HYPO</name>
<keyword evidence="2" id="KW-1185">Reference proteome</keyword>
<organism evidence="1 2">
    <name type="scientific">Zarea fungicola</name>
    <dbReference type="NCBI Taxonomy" id="93591"/>
    <lineage>
        <taxon>Eukaryota</taxon>
        <taxon>Fungi</taxon>
        <taxon>Dikarya</taxon>
        <taxon>Ascomycota</taxon>
        <taxon>Pezizomycotina</taxon>
        <taxon>Sordariomycetes</taxon>
        <taxon>Hypocreomycetidae</taxon>
        <taxon>Hypocreales</taxon>
        <taxon>Cordycipitaceae</taxon>
        <taxon>Zarea</taxon>
    </lineage>
</organism>
<sequence>MVYQFPNGTQLENIAVRANGNLLITRLDVPEIYEVNPLSPSVEAKLLHYFPGYLSVLGITELTSDHFAIITGNLTGTPLTGVPKSFSIWTLYIKNGQYKFAKAANIPDAILLNGLSTLNAETGMVLASDSTSGVIFRIDTRSGKSDIVLSDQSFKPVPGAPLPIGINGIRTLNGYVYYTNSFAATFNRVQINTAGEAIGGYENIAQGVLSDDFAIRPNVAYVAGPLIDAITKINLPGGQTSVFAGNRYSTLVAGATSAQFGRSSRDENVLYVITNGGDLSPVNGTFTEGGKIVAFNI</sequence>
<proteinExistence type="predicted"/>
<reference evidence="1" key="1">
    <citation type="submission" date="2022-08" db="EMBL/GenBank/DDBJ databases">
        <title>Genome Sequence of Lecanicillium fungicola.</title>
        <authorList>
            <person name="Buettner E."/>
        </authorList>
    </citation>
    <scope>NUCLEOTIDE SEQUENCE</scope>
    <source>
        <strain evidence="1">Babe33</strain>
    </source>
</reference>
<dbReference type="EMBL" id="JANJQO010000327">
    <property type="protein sequence ID" value="KAJ2978962.1"/>
    <property type="molecule type" value="Genomic_DNA"/>
</dbReference>
<gene>
    <name evidence="1" type="ORF">NQ176_g3524</name>
</gene>